<feature type="region of interest" description="Disordered" evidence="5">
    <location>
        <begin position="418"/>
        <end position="439"/>
    </location>
</feature>
<evidence type="ECO:0000313" key="8">
    <source>
        <dbReference type="Proteomes" id="UP001265746"/>
    </source>
</evidence>
<dbReference type="Pfam" id="PF02801">
    <property type="entry name" value="Ketoacyl-synt_C"/>
    <property type="match status" value="1"/>
</dbReference>
<dbReference type="EMBL" id="JAUJFL010000004">
    <property type="protein sequence ID" value="KAK2604408.1"/>
    <property type="molecule type" value="Genomic_DNA"/>
</dbReference>
<keyword evidence="8" id="KW-1185">Reference proteome</keyword>
<sequence length="694" mass="74321">MRRVVVTGLGAISPLGVGAHRTWQRLLAGHSGIVDVSAVEPQTKWKGLPSCVAGVVPSGSTGKTDGRWNPSDWLEAGEQRRMSRFAQYAVAATKMALDYAGWDPSSQADLEATGVCLGSGIGNLDEMYSTSVAFEKDGYKKVSPLFVPKILINLAAGHISMKYGFQGPNHSATTACTTGAHSIGDASRFIACGDADVMIAGGAESCVHPLTFAGFGRSRSLSTAFSHDPSSSCRPFDKDRDGFVVAEGAAVLVLEELEHAKARGANILAEVAGYGCSGDAYHMTAPREDGSGALLAMKRALKNAGLRPRHVDYINAHATSTPIGDAAEASAIGTLMLGEEGLEKDSQVTVSSTKGAVGHLLGAAGAIEALFCVLAITDNVVPPTLNLHSPNLRLLRELNHAPSVSQRATVAEIARASTRQFHQTAPSRSQGSPQSEKQPGIAQTLLGIASKLLPSKAVQPYQIFGATESIYKACAAPATYKIPPELRKKEEVPLAENGEEVGVGGGVWHDEFGLPPTFSTWSQVTMLHLYLIVVRLRCLEKNAWQAWQNQLVNHFFHNAEDVMEVNHGMSSRMIRQRHLQNLFQTWRGVILAYDEGLVKGDAVMASAVWRNIFKADENVDMRHVAAIVSWMRSVSRSLDKMLDPALLYHGGSVFKTQPTAELKLVDEPASLEQITKGAASAAQPAKAKPSSRFK</sequence>
<dbReference type="PANTHER" id="PTHR11712:SF336">
    <property type="entry name" value="3-OXOACYL-[ACYL-CARRIER-PROTEIN] SYNTHASE, MITOCHONDRIAL"/>
    <property type="match status" value="1"/>
</dbReference>
<evidence type="ECO:0000256" key="3">
    <source>
        <dbReference type="ARBA" id="ARBA00022679"/>
    </source>
</evidence>
<dbReference type="InterPro" id="IPR021150">
    <property type="entry name" value="Ubiq_cyt_c_chap"/>
</dbReference>
<dbReference type="CDD" id="cd00834">
    <property type="entry name" value="KAS_I_II"/>
    <property type="match status" value="1"/>
</dbReference>
<dbReference type="InterPro" id="IPR014030">
    <property type="entry name" value="Ketoacyl_synth_N"/>
</dbReference>
<dbReference type="PROSITE" id="PS52004">
    <property type="entry name" value="KS3_2"/>
    <property type="match status" value="1"/>
</dbReference>
<dbReference type="InterPro" id="IPR000794">
    <property type="entry name" value="Beta-ketoacyl_synthase"/>
</dbReference>
<dbReference type="Proteomes" id="UP001265746">
    <property type="component" value="Unassembled WGS sequence"/>
</dbReference>
<protein>
    <recommendedName>
        <fullName evidence="2">beta-ketoacyl-[acyl-carrier-protein] synthase I</fullName>
        <ecNumber evidence="2">2.3.1.41</ecNumber>
    </recommendedName>
</protein>
<evidence type="ECO:0000256" key="1">
    <source>
        <dbReference type="ARBA" id="ARBA00008467"/>
    </source>
</evidence>
<reference evidence="7" key="1">
    <citation type="submission" date="2023-06" db="EMBL/GenBank/DDBJ databases">
        <authorList>
            <person name="Noh H."/>
        </authorList>
    </citation>
    <scope>NUCLEOTIDE SEQUENCE</scope>
    <source>
        <strain evidence="7">DUCC20226</strain>
    </source>
</reference>
<dbReference type="PROSITE" id="PS00606">
    <property type="entry name" value="KS3_1"/>
    <property type="match status" value="1"/>
</dbReference>
<dbReference type="InterPro" id="IPR016039">
    <property type="entry name" value="Thiolase-like"/>
</dbReference>
<dbReference type="FunFam" id="3.40.47.10:FF:000024">
    <property type="entry name" value="3-oxoacyl-[acyl-carrier-protein] synthase, mitochondrial"/>
    <property type="match status" value="1"/>
</dbReference>
<name>A0AAD9SD00_PHOAM</name>
<dbReference type="Pfam" id="PF03981">
    <property type="entry name" value="Ubiq_cyt_C_chap"/>
    <property type="match status" value="1"/>
</dbReference>
<organism evidence="7 8">
    <name type="scientific">Phomopsis amygdali</name>
    <name type="common">Fusicoccum amygdali</name>
    <dbReference type="NCBI Taxonomy" id="1214568"/>
    <lineage>
        <taxon>Eukaryota</taxon>
        <taxon>Fungi</taxon>
        <taxon>Dikarya</taxon>
        <taxon>Ascomycota</taxon>
        <taxon>Pezizomycotina</taxon>
        <taxon>Sordariomycetes</taxon>
        <taxon>Sordariomycetidae</taxon>
        <taxon>Diaporthales</taxon>
        <taxon>Diaporthaceae</taxon>
        <taxon>Diaporthe</taxon>
    </lineage>
</organism>
<feature type="compositionally biased region" description="Polar residues" evidence="5">
    <location>
        <begin position="418"/>
        <end position="437"/>
    </location>
</feature>
<dbReference type="InterPro" id="IPR018201">
    <property type="entry name" value="Ketoacyl_synth_AS"/>
</dbReference>
<dbReference type="SMART" id="SM00825">
    <property type="entry name" value="PKS_KS"/>
    <property type="match status" value="1"/>
</dbReference>
<dbReference type="InterPro" id="IPR014031">
    <property type="entry name" value="Ketoacyl_synth_C"/>
</dbReference>
<gene>
    <name evidence="7" type="ORF">N8I77_007342</name>
</gene>
<keyword evidence="3 4" id="KW-0808">Transferase</keyword>
<evidence type="ECO:0000256" key="4">
    <source>
        <dbReference type="RuleBase" id="RU003694"/>
    </source>
</evidence>
<dbReference type="SUPFAM" id="SSF53901">
    <property type="entry name" value="Thiolase-like"/>
    <property type="match status" value="2"/>
</dbReference>
<comment type="similarity">
    <text evidence="1 4">Belongs to the thiolase-like superfamily. Beta-ketoacyl-ACP synthases family.</text>
</comment>
<dbReference type="Gene3D" id="3.40.47.10">
    <property type="match status" value="2"/>
</dbReference>
<dbReference type="InterPro" id="IPR020841">
    <property type="entry name" value="PKS_Beta-ketoAc_synthase_dom"/>
</dbReference>
<dbReference type="EC" id="2.3.1.41" evidence="2"/>
<dbReference type="GO" id="GO:0004315">
    <property type="term" value="F:3-oxoacyl-[acyl-carrier-protein] synthase activity"/>
    <property type="evidence" value="ECO:0007669"/>
    <property type="project" value="UniProtKB-EC"/>
</dbReference>
<dbReference type="Pfam" id="PF00109">
    <property type="entry name" value="ketoacyl-synt"/>
    <property type="match status" value="1"/>
</dbReference>
<comment type="caution">
    <text evidence="7">The sequence shown here is derived from an EMBL/GenBank/DDBJ whole genome shotgun (WGS) entry which is preliminary data.</text>
</comment>
<dbReference type="GO" id="GO:0005739">
    <property type="term" value="C:mitochondrion"/>
    <property type="evidence" value="ECO:0007669"/>
    <property type="project" value="TreeGrafter"/>
</dbReference>
<accession>A0AAD9SD00</accession>
<dbReference type="PANTHER" id="PTHR11712">
    <property type="entry name" value="POLYKETIDE SYNTHASE-RELATED"/>
    <property type="match status" value="1"/>
</dbReference>
<dbReference type="NCBIfam" id="NF005589">
    <property type="entry name" value="PRK07314.1"/>
    <property type="match status" value="1"/>
</dbReference>
<evidence type="ECO:0000313" key="7">
    <source>
        <dbReference type="EMBL" id="KAK2604408.1"/>
    </source>
</evidence>
<dbReference type="GO" id="GO:0006633">
    <property type="term" value="P:fatty acid biosynthetic process"/>
    <property type="evidence" value="ECO:0007669"/>
    <property type="project" value="InterPro"/>
</dbReference>
<evidence type="ECO:0000256" key="2">
    <source>
        <dbReference type="ARBA" id="ARBA00013191"/>
    </source>
</evidence>
<feature type="domain" description="Ketosynthase family 3 (KS3)" evidence="6">
    <location>
        <begin position="1"/>
        <end position="413"/>
    </location>
</feature>
<evidence type="ECO:0000256" key="5">
    <source>
        <dbReference type="SAM" id="MobiDB-lite"/>
    </source>
</evidence>
<proteinExistence type="inferred from homology"/>
<dbReference type="AlphaFoldDB" id="A0AAD9SD00"/>
<evidence type="ECO:0000259" key="6">
    <source>
        <dbReference type="PROSITE" id="PS52004"/>
    </source>
</evidence>